<dbReference type="SMART" id="SM00022">
    <property type="entry name" value="PLAc"/>
    <property type="match status" value="1"/>
</dbReference>
<proteinExistence type="predicted"/>
<dbReference type="PANTHER" id="PTHR10728:SF39">
    <property type="entry name" value="CYTOSOLIC PHOSPHOLIPASE A2 GAMMA"/>
    <property type="match status" value="1"/>
</dbReference>
<protein>
    <submittedName>
        <fullName evidence="6">Cytosolic phospholipase A2 gamma-like</fullName>
    </submittedName>
</protein>
<organism evidence="5 6">
    <name type="scientific">Pogona vitticeps</name>
    <name type="common">central bearded dragon</name>
    <dbReference type="NCBI Taxonomy" id="103695"/>
    <lineage>
        <taxon>Eukaryota</taxon>
        <taxon>Metazoa</taxon>
        <taxon>Chordata</taxon>
        <taxon>Craniata</taxon>
        <taxon>Vertebrata</taxon>
        <taxon>Euteleostomi</taxon>
        <taxon>Lepidosauria</taxon>
        <taxon>Squamata</taxon>
        <taxon>Bifurcata</taxon>
        <taxon>Unidentata</taxon>
        <taxon>Episquamata</taxon>
        <taxon>Toxicofera</taxon>
        <taxon>Iguania</taxon>
        <taxon>Acrodonta</taxon>
        <taxon>Agamidae</taxon>
        <taxon>Amphibolurinae</taxon>
        <taxon>Pogona</taxon>
    </lineage>
</organism>
<evidence type="ECO:0000259" key="4">
    <source>
        <dbReference type="PROSITE" id="PS51210"/>
    </source>
</evidence>
<sequence length="454" mass="51676">MPGVELVSHYSDKIPNIAVLGSGGGLRAMIALYGTLTELKKSKLLDCVMYLCGVSGSTWCMSSLYKNEDWSEKMETLEKLQREKLVKGKWDFIKAKKTLLVAARDDHYSLTDFWAYFIVYKMLKELDESKLSDQRRSCENGKNPYPIYAAVDKHTYSRHEAGSWFEFTPHNTGVPGIDGSHSTGAYVDMQELGSVFREGQLNEKRKEKTICYLQGLWGSALASEKEIKKAIIEALLDFLKQDRDAYFPSSSKDSDFSFSILYILDWIRHIHKTNSCILTWTWGTTSNFVYNMPDVKVPNLKRKEVVSLIDAGLAINSGYPLVLDPERNVKLILSFDYSAGDPFETVKKAAEYCRVRGIKFPVIDESELQDKDNPSNCYVFRGDNITVMHFPLFNKVNCQDKIAEYRDTFSTFKLKYTDEEIGKLLIAAKKNVADVQQKILEEIKRIVGSSSEKA</sequence>
<keyword evidence="3" id="KW-0442">Lipid degradation</keyword>
<gene>
    <name evidence="6" type="primary">LOC110089922</name>
</gene>
<dbReference type="InterPro" id="IPR016035">
    <property type="entry name" value="Acyl_Trfase/lysoPLipase"/>
</dbReference>
<dbReference type="PROSITE" id="PS51210">
    <property type="entry name" value="PLA2C"/>
    <property type="match status" value="1"/>
</dbReference>
<dbReference type="SUPFAM" id="SSF52151">
    <property type="entry name" value="FabD/lysophospholipase-like"/>
    <property type="match status" value="1"/>
</dbReference>
<dbReference type="InterPro" id="IPR002642">
    <property type="entry name" value="LysoPLipase_cat_dom"/>
</dbReference>
<accession>A0ABM5GM16</accession>
<dbReference type="Proteomes" id="UP001652642">
    <property type="component" value="Chromosome 6"/>
</dbReference>
<dbReference type="RefSeq" id="XP_072858697.1">
    <property type="nucleotide sequence ID" value="XM_073002596.1"/>
</dbReference>
<reference evidence="6" key="1">
    <citation type="submission" date="2025-08" db="UniProtKB">
        <authorList>
            <consortium name="RefSeq"/>
        </authorList>
    </citation>
    <scope>IDENTIFICATION</scope>
</reference>
<evidence type="ECO:0000313" key="6">
    <source>
        <dbReference type="RefSeq" id="XP_072858697.1"/>
    </source>
</evidence>
<evidence type="ECO:0000313" key="5">
    <source>
        <dbReference type="Proteomes" id="UP001652642"/>
    </source>
</evidence>
<evidence type="ECO:0000256" key="1">
    <source>
        <dbReference type="ARBA" id="ARBA00022801"/>
    </source>
</evidence>
<dbReference type="GeneID" id="110089922"/>
<dbReference type="PANTHER" id="PTHR10728">
    <property type="entry name" value="CYTOSOLIC PHOSPHOLIPASE A2"/>
    <property type="match status" value="1"/>
</dbReference>
<name>A0ABM5GM16_9SAUR</name>
<dbReference type="Gene3D" id="3.40.1090.10">
    <property type="entry name" value="Cytosolic phospholipase A2 catalytic domain"/>
    <property type="match status" value="1"/>
</dbReference>
<feature type="domain" description="PLA2c" evidence="4">
    <location>
        <begin position="1"/>
        <end position="454"/>
    </location>
</feature>
<keyword evidence="1 3" id="KW-0378">Hydrolase</keyword>
<dbReference type="Pfam" id="PF01735">
    <property type="entry name" value="PLA2_B"/>
    <property type="match status" value="1"/>
</dbReference>
<keyword evidence="5" id="KW-1185">Reference proteome</keyword>
<evidence type="ECO:0000256" key="3">
    <source>
        <dbReference type="PROSITE-ProRule" id="PRU00555"/>
    </source>
</evidence>
<evidence type="ECO:0000256" key="2">
    <source>
        <dbReference type="ARBA" id="ARBA00023098"/>
    </source>
</evidence>
<keyword evidence="2 3" id="KW-0443">Lipid metabolism</keyword>